<organism evidence="2 3">
    <name type="scientific">Pleurodeles waltl</name>
    <name type="common">Iberian ribbed newt</name>
    <dbReference type="NCBI Taxonomy" id="8319"/>
    <lineage>
        <taxon>Eukaryota</taxon>
        <taxon>Metazoa</taxon>
        <taxon>Chordata</taxon>
        <taxon>Craniata</taxon>
        <taxon>Vertebrata</taxon>
        <taxon>Euteleostomi</taxon>
        <taxon>Amphibia</taxon>
        <taxon>Batrachia</taxon>
        <taxon>Caudata</taxon>
        <taxon>Salamandroidea</taxon>
        <taxon>Salamandridae</taxon>
        <taxon>Pleurodelinae</taxon>
        <taxon>Pleurodeles</taxon>
    </lineage>
</organism>
<feature type="region of interest" description="Disordered" evidence="1">
    <location>
        <begin position="64"/>
        <end position="88"/>
    </location>
</feature>
<dbReference type="Proteomes" id="UP001066276">
    <property type="component" value="Chromosome 11"/>
</dbReference>
<proteinExistence type="predicted"/>
<evidence type="ECO:0000256" key="1">
    <source>
        <dbReference type="SAM" id="MobiDB-lite"/>
    </source>
</evidence>
<keyword evidence="3" id="KW-1185">Reference proteome</keyword>
<sequence>MKGGLWGPRRGRLLITTVLREALCDTVHTCSFTRKRKPERVTAVITKSSVAGLRGAGVLQSSQVEAPVVEGSSNTGDRHYDNKLASQTEDTYNRRRALPIMIPPSTLPVLRLITTGGRSFKMCSKK</sequence>
<name>A0AAV7L5E5_PLEWA</name>
<dbReference type="AlphaFoldDB" id="A0AAV7L5E5"/>
<dbReference type="EMBL" id="JANPWB010000015">
    <property type="protein sequence ID" value="KAJ1086901.1"/>
    <property type="molecule type" value="Genomic_DNA"/>
</dbReference>
<accession>A0AAV7L5E5</accession>
<evidence type="ECO:0000313" key="3">
    <source>
        <dbReference type="Proteomes" id="UP001066276"/>
    </source>
</evidence>
<gene>
    <name evidence="2" type="ORF">NDU88_000097</name>
</gene>
<protein>
    <submittedName>
        <fullName evidence="2">Uncharacterized protein</fullName>
    </submittedName>
</protein>
<comment type="caution">
    <text evidence="2">The sequence shown here is derived from an EMBL/GenBank/DDBJ whole genome shotgun (WGS) entry which is preliminary data.</text>
</comment>
<evidence type="ECO:0000313" key="2">
    <source>
        <dbReference type="EMBL" id="KAJ1086901.1"/>
    </source>
</evidence>
<reference evidence="2" key="1">
    <citation type="journal article" date="2022" name="bioRxiv">
        <title>Sequencing and chromosome-scale assembly of the giantPleurodeles waltlgenome.</title>
        <authorList>
            <person name="Brown T."/>
            <person name="Elewa A."/>
            <person name="Iarovenko S."/>
            <person name="Subramanian E."/>
            <person name="Araus A.J."/>
            <person name="Petzold A."/>
            <person name="Susuki M."/>
            <person name="Suzuki K.-i.T."/>
            <person name="Hayashi T."/>
            <person name="Toyoda A."/>
            <person name="Oliveira C."/>
            <person name="Osipova E."/>
            <person name="Leigh N.D."/>
            <person name="Simon A."/>
            <person name="Yun M.H."/>
        </authorList>
    </citation>
    <scope>NUCLEOTIDE SEQUENCE</scope>
    <source>
        <strain evidence="2">20211129_DDA</strain>
        <tissue evidence="2">Liver</tissue>
    </source>
</reference>